<dbReference type="STRING" id="1353952.A0A165E9H8"/>
<organism evidence="1 2">
    <name type="scientific">Calocera cornea HHB12733</name>
    <dbReference type="NCBI Taxonomy" id="1353952"/>
    <lineage>
        <taxon>Eukaryota</taxon>
        <taxon>Fungi</taxon>
        <taxon>Dikarya</taxon>
        <taxon>Basidiomycota</taxon>
        <taxon>Agaricomycotina</taxon>
        <taxon>Dacrymycetes</taxon>
        <taxon>Dacrymycetales</taxon>
        <taxon>Dacrymycetaceae</taxon>
        <taxon>Calocera</taxon>
    </lineage>
</organism>
<dbReference type="Proteomes" id="UP000076842">
    <property type="component" value="Unassembled WGS sequence"/>
</dbReference>
<dbReference type="InterPro" id="IPR041078">
    <property type="entry name" value="Plavaka"/>
</dbReference>
<reference evidence="1 2" key="1">
    <citation type="journal article" date="2016" name="Mol. Biol. Evol.">
        <title>Comparative Genomics of Early-Diverging Mushroom-Forming Fungi Provides Insights into the Origins of Lignocellulose Decay Capabilities.</title>
        <authorList>
            <person name="Nagy L.G."/>
            <person name="Riley R."/>
            <person name="Tritt A."/>
            <person name="Adam C."/>
            <person name="Daum C."/>
            <person name="Floudas D."/>
            <person name="Sun H."/>
            <person name="Yadav J.S."/>
            <person name="Pangilinan J."/>
            <person name="Larsson K.H."/>
            <person name="Matsuura K."/>
            <person name="Barry K."/>
            <person name="Labutti K."/>
            <person name="Kuo R."/>
            <person name="Ohm R.A."/>
            <person name="Bhattacharya S.S."/>
            <person name="Shirouzu T."/>
            <person name="Yoshinaga Y."/>
            <person name="Martin F.M."/>
            <person name="Grigoriev I.V."/>
            <person name="Hibbett D.S."/>
        </authorList>
    </citation>
    <scope>NUCLEOTIDE SEQUENCE [LARGE SCALE GENOMIC DNA]</scope>
    <source>
        <strain evidence="1 2">HHB12733</strain>
    </source>
</reference>
<name>A0A165E9H8_9BASI</name>
<evidence type="ECO:0000313" key="2">
    <source>
        <dbReference type="Proteomes" id="UP000076842"/>
    </source>
</evidence>
<protein>
    <submittedName>
        <fullName evidence="1">Uncharacterized protein</fullName>
    </submittedName>
</protein>
<proteinExistence type="predicted"/>
<dbReference type="EMBL" id="KV424015">
    <property type="protein sequence ID" value="KZT54390.1"/>
    <property type="molecule type" value="Genomic_DNA"/>
</dbReference>
<dbReference type="OrthoDB" id="3252362at2759"/>
<dbReference type="AlphaFoldDB" id="A0A165E9H8"/>
<sequence>MTVAKALSLTPIPEPLFAKLPHAQIHSSIYPDLLHQLLQGMLRTQLSWLTDILGKKELDHGFQVLPPTDGARLFDKGITTLTQMSGEEHKDMARVILGVICSSTALQDMGEDGRQVMWATAALLDFFYTASLQVHSEKTIVLLRKALLQFHANKEAFVRLENVFRIPKLHMLVHFPSGILEGGTADNWDTQITEGLHKSHAKLPFRESSGRESTSVQEMALWVSRHEKLSAFEALLTWKHGSSTKLLTG</sequence>
<dbReference type="Pfam" id="PF18759">
    <property type="entry name" value="Plavaka"/>
    <property type="match status" value="1"/>
</dbReference>
<dbReference type="InParanoid" id="A0A165E9H8"/>
<keyword evidence="2" id="KW-1185">Reference proteome</keyword>
<accession>A0A165E9H8</accession>
<evidence type="ECO:0000313" key="1">
    <source>
        <dbReference type="EMBL" id="KZT54390.1"/>
    </source>
</evidence>
<gene>
    <name evidence="1" type="ORF">CALCODRAFT_438708</name>
</gene>